<feature type="domain" description="DUF2249" evidence="1">
    <location>
        <begin position="1"/>
        <end position="56"/>
    </location>
</feature>
<organism evidence="2 3">
    <name type="scientific">Devosia ureilytica</name>
    <dbReference type="NCBI Taxonomy" id="2952754"/>
    <lineage>
        <taxon>Bacteria</taxon>
        <taxon>Pseudomonadati</taxon>
        <taxon>Pseudomonadota</taxon>
        <taxon>Alphaproteobacteria</taxon>
        <taxon>Hyphomicrobiales</taxon>
        <taxon>Devosiaceae</taxon>
        <taxon>Devosia</taxon>
    </lineage>
</organism>
<keyword evidence="3" id="KW-1185">Reference proteome</keyword>
<proteinExistence type="predicted"/>
<evidence type="ECO:0000259" key="1">
    <source>
        <dbReference type="Pfam" id="PF10006"/>
    </source>
</evidence>
<sequence>MIFTAFENLGSGEAFIIINDHDPRPLQYQFAAEYPDQVDWAYEAQGPEVWQVRVTRRAA</sequence>
<protein>
    <submittedName>
        <fullName evidence="2">DUF2249 domain-containing protein</fullName>
    </submittedName>
</protein>
<reference evidence="2" key="1">
    <citation type="submission" date="2022-06" db="EMBL/GenBank/DDBJ databases">
        <title>Devosia sp. XJ19-45 genome assembly.</title>
        <authorList>
            <person name="Li B."/>
            <person name="Cai M."/>
            <person name="Nie G."/>
            <person name="Li W."/>
        </authorList>
    </citation>
    <scope>NUCLEOTIDE SEQUENCE</scope>
    <source>
        <strain evidence="2">XJ19-45</strain>
    </source>
</reference>
<dbReference type="Proteomes" id="UP001060275">
    <property type="component" value="Unassembled WGS sequence"/>
</dbReference>
<dbReference type="AlphaFoldDB" id="A0A9Q4FV55"/>
<dbReference type="Pfam" id="PF10006">
    <property type="entry name" value="DUF2249"/>
    <property type="match status" value="1"/>
</dbReference>
<evidence type="ECO:0000313" key="3">
    <source>
        <dbReference type="Proteomes" id="UP001060275"/>
    </source>
</evidence>
<name>A0A9Q4FV55_9HYPH</name>
<evidence type="ECO:0000313" key="2">
    <source>
        <dbReference type="EMBL" id="MCP8889014.1"/>
    </source>
</evidence>
<dbReference type="InterPro" id="IPR018720">
    <property type="entry name" value="DUF2249"/>
</dbReference>
<comment type="caution">
    <text evidence="2">The sequence shown here is derived from an EMBL/GenBank/DDBJ whole genome shotgun (WGS) entry which is preliminary data.</text>
</comment>
<dbReference type="EMBL" id="JAMWDU010000009">
    <property type="protein sequence ID" value="MCP8889014.1"/>
    <property type="molecule type" value="Genomic_DNA"/>
</dbReference>
<gene>
    <name evidence="2" type="ORF">NF348_18030</name>
</gene>
<accession>A0A9Q4FV55</accession>